<dbReference type="PANTHER" id="PTHR21580:SF19">
    <property type="entry name" value="OUTER DENSE FIBER PROTEIN 3B"/>
    <property type="match status" value="1"/>
</dbReference>
<reference evidence="2" key="1">
    <citation type="submission" date="2019-09" db="EMBL/GenBank/DDBJ databases">
        <title>Bird 10,000 Genomes (B10K) Project - Family phase.</title>
        <authorList>
            <person name="Zhang G."/>
        </authorList>
    </citation>
    <scope>NUCLEOTIDE SEQUENCE</scope>
    <source>
        <strain evidence="2">B10K-DU-024-03</strain>
        <tissue evidence="2">Muscle</tissue>
    </source>
</reference>
<evidence type="ECO:0000313" key="3">
    <source>
        <dbReference type="Proteomes" id="UP000648918"/>
    </source>
</evidence>
<sequence length="281" mass="30331">MAADTWVGTWRPHRPRGPIAALYSSPGPKYGLPTNVGYRLHDPSRWRAPAYSFGARVEGRPGERSPGPAYLLPPGTTAKGKDGTPAFSIHGRPRDILPFCTPGPGCYSPERAGRLAFPSAPACTLRSRTKMGACQQTPGPAAYRLPPMLGPRVVSKSSAPNYSIPGRSNVGAFYQDLCKTPGPCGYKVVEADVYKRRAPRYSMLARNTLPTDHSAKPGPGSYNPEQVRGFRGSPRLWGSGSRDPPRCSLPPLSPTQQGQQRGVTFGIRHSEYLAPLIVDVP</sequence>
<evidence type="ECO:0000256" key="1">
    <source>
        <dbReference type="SAM" id="MobiDB-lite"/>
    </source>
</evidence>
<dbReference type="PANTHER" id="PTHR21580">
    <property type="entry name" value="SHIPPO-1-RELATED"/>
    <property type="match status" value="1"/>
</dbReference>
<evidence type="ECO:0000313" key="2">
    <source>
        <dbReference type="EMBL" id="NXD88552.1"/>
    </source>
</evidence>
<proteinExistence type="predicted"/>
<feature type="non-terminal residue" evidence="2">
    <location>
        <position position="1"/>
    </location>
</feature>
<dbReference type="InterPro" id="IPR051291">
    <property type="entry name" value="CIMAP"/>
</dbReference>
<keyword evidence="3" id="KW-1185">Reference proteome</keyword>
<dbReference type="AlphaFoldDB" id="A0A851ZIK8"/>
<dbReference type="OrthoDB" id="429991at2759"/>
<comment type="caution">
    <text evidence="2">The sequence shown here is derived from an EMBL/GenBank/DDBJ whole genome shotgun (WGS) entry which is preliminary data.</text>
</comment>
<gene>
    <name evidence="2" type="primary">Odf3</name>
    <name evidence="2" type="ORF">HALSEN_R15054</name>
</gene>
<accession>A0A851ZIK8</accession>
<dbReference type="InterPro" id="IPR010736">
    <property type="entry name" value="SHIPPO-rpt"/>
</dbReference>
<dbReference type="GO" id="GO:0005856">
    <property type="term" value="C:cytoskeleton"/>
    <property type="evidence" value="ECO:0007669"/>
    <property type="project" value="TreeGrafter"/>
</dbReference>
<protein>
    <submittedName>
        <fullName evidence="2">ODF3A protein</fullName>
    </submittedName>
</protein>
<feature type="non-terminal residue" evidence="2">
    <location>
        <position position="281"/>
    </location>
</feature>
<dbReference type="EMBL" id="WBNJ01001276">
    <property type="protein sequence ID" value="NXD88552.1"/>
    <property type="molecule type" value="Genomic_DNA"/>
</dbReference>
<feature type="region of interest" description="Disordered" evidence="1">
    <location>
        <begin position="205"/>
        <end position="261"/>
    </location>
</feature>
<name>A0A851ZIK8_9AVES</name>
<organism evidence="2 3">
    <name type="scientific">Halcyon senegalensis</name>
    <dbReference type="NCBI Taxonomy" id="342381"/>
    <lineage>
        <taxon>Eukaryota</taxon>
        <taxon>Metazoa</taxon>
        <taxon>Chordata</taxon>
        <taxon>Craniata</taxon>
        <taxon>Vertebrata</taxon>
        <taxon>Euteleostomi</taxon>
        <taxon>Archelosauria</taxon>
        <taxon>Archosauria</taxon>
        <taxon>Dinosauria</taxon>
        <taxon>Saurischia</taxon>
        <taxon>Theropoda</taxon>
        <taxon>Coelurosauria</taxon>
        <taxon>Aves</taxon>
        <taxon>Neognathae</taxon>
        <taxon>Neoaves</taxon>
        <taxon>Telluraves</taxon>
        <taxon>Coraciimorphae</taxon>
        <taxon>Coraciiformes</taxon>
        <taxon>Alcedinidae</taxon>
        <taxon>Halcyon</taxon>
    </lineage>
</organism>
<dbReference type="Pfam" id="PF07004">
    <property type="entry name" value="SHIPPO-rpt"/>
    <property type="match status" value="5"/>
</dbReference>
<dbReference type="Proteomes" id="UP000648918">
    <property type="component" value="Unassembled WGS sequence"/>
</dbReference>